<evidence type="ECO:0000256" key="3">
    <source>
        <dbReference type="ARBA" id="ARBA00023163"/>
    </source>
</evidence>
<feature type="domain" description="HTH gntR-type" evidence="5">
    <location>
        <begin position="19"/>
        <end position="87"/>
    </location>
</feature>
<dbReference type="PANTHER" id="PTHR44846">
    <property type="entry name" value="MANNOSYL-D-GLYCERATE TRANSPORT/METABOLISM SYSTEM REPRESSOR MNGR-RELATED"/>
    <property type="match status" value="1"/>
</dbReference>
<dbReference type="Pfam" id="PF07702">
    <property type="entry name" value="UTRA"/>
    <property type="match status" value="1"/>
</dbReference>
<dbReference type="Proteomes" id="UP000076574">
    <property type="component" value="Unassembled WGS sequence"/>
</dbReference>
<dbReference type="PANTHER" id="PTHR44846:SF16">
    <property type="entry name" value="TRANSCRIPTIONAL REGULATOR PHNF-RELATED"/>
    <property type="match status" value="1"/>
</dbReference>
<dbReference type="PROSITE" id="PS50949">
    <property type="entry name" value="HTH_GNTR"/>
    <property type="match status" value="1"/>
</dbReference>
<keyword evidence="2" id="KW-0238">DNA-binding</keyword>
<organism evidence="6 7">
    <name type="scientific">Tardiphaga robiniae</name>
    <dbReference type="NCBI Taxonomy" id="943830"/>
    <lineage>
        <taxon>Bacteria</taxon>
        <taxon>Pseudomonadati</taxon>
        <taxon>Pseudomonadota</taxon>
        <taxon>Alphaproteobacteria</taxon>
        <taxon>Hyphomicrobiales</taxon>
        <taxon>Nitrobacteraceae</taxon>
        <taxon>Tardiphaga</taxon>
    </lineage>
</organism>
<dbReference type="Gene3D" id="1.10.10.10">
    <property type="entry name" value="Winged helix-like DNA-binding domain superfamily/Winged helix DNA-binding domain"/>
    <property type="match status" value="1"/>
</dbReference>
<dbReference type="InterPro" id="IPR011663">
    <property type="entry name" value="UTRA"/>
</dbReference>
<reference evidence="6 7" key="1">
    <citation type="submission" date="2016-03" db="EMBL/GenBank/DDBJ databases">
        <title>Microsymbionts genomes from the relict species Vavilovia formosa (Stev.) Fed.</title>
        <authorList>
            <person name="Kopat V."/>
            <person name="Chirak E."/>
            <person name="Kimeklis A."/>
            <person name="Andronov E."/>
        </authorList>
    </citation>
    <scope>NUCLEOTIDE SEQUENCE [LARGE SCALE GENOMIC DNA]</scope>
    <source>
        <strain evidence="6 7">Vaf07</strain>
    </source>
</reference>
<dbReference type="EMBL" id="LVYV01000011">
    <property type="protein sequence ID" value="KZD23481.1"/>
    <property type="molecule type" value="Genomic_DNA"/>
</dbReference>
<proteinExistence type="predicted"/>
<dbReference type="AlphaFoldDB" id="A0A161R3F6"/>
<dbReference type="Gene3D" id="3.40.1410.10">
    <property type="entry name" value="Chorismate lyase-like"/>
    <property type="match status" value="1"/>
</dbReference>
<evidence type="ECO:0000313" key="6">
    <source>
        <dbReference type="EMBL" id="KZD23481.1"/>
    </source>
</evidence>
<dbReference type="FunFam" id="1.10.10.10:FF:000079">
    <property type="entry name" value="GntR family transcriptional regulator"/>
    <property type="match status" value="1"/>
</dbReference>
<dbReference type="SMART" id="SM00866">
    <property type="entry name" value="UTRA"/>
    <property type="match status" value="1"/>
</dbReference>
<dbReference type="SUPFAM" id="SSF64288">
    <property type="entry name" value="Chorismate lyase-like"/>
    <property type="match status" value="1"/>
</dbReference>
<dbReference type="OrthoDB" id="9808698at2"/>
<evidence type="ECO:0000256" key="4">
    <source>
        <dbReference type="NCBIfam" id="TIGR02018"/>
    </source>
</evidence>
<dbReference type="InterPro" id="IPR050679">
    <property type="entry name" value="Bact_HTH_transcr_reg"/>
</dbReference>
<dbReference type="GO" id="GO:0003677">
    <property type="term" value="F:DNA binding"/>
    <property type="evidence" value="ECO:0007669"/>
    <property type="project" value="UniProtKB-UniRule"/>
</dbReference>
<evidence type="ECO:0000256" key="2">
    <source>
        <dbReference type="ARBA" id="ARBA00023125"/>
    </source>
</evidence>
<dbReference type="Pfam" id="PF00392">
    <property type="entry name" value="GntR"/>
    <property type="match status" value="1"/>
</dbReference>
<accession>A0A161R3F6</accession>
<dbReference type="InterPro" id="IPR000524">
    <property type="entry name" value="Tscrpt_reg_HTH_GntR"/>
</dbReference>
<comment type="caution">
    <text evidence="6">The sequence shown here is derived from an EMBL/GenBank/DDBJ whole genome shotgun (WGS) entry which is preliminary data.</text>
</comment>
<dbReference type="SMART" id="SM00345">
    <property type="entry name" value="HTH_GNTR"/>
    <property type="match status" value="1"/>
</dbReference>
<dbReference type="GO" id="GO:0045892">
    <property type="term" value="P:negative regulation of DNA-templated transcription"/>
    <property type="evidence" value="ECO:0007669"/>
    <property type="project" value="UniProtKB-UniRule"/>
</dbReference>
<dbReference type="SUPFAM" id="SSF46785">
    <property type="entry name" value="Winged helix' DNA-binding domain"/>
    <property type="match status" value="1"/>
</dbReference>
<dbReference type="GO" id="GO:0003700">
    <property type="term" value="F:DNA-binding transcription factor activity"/>
    <property type="evidence" value="ECO:0007669"/>
    <property type="project" value="UniProtKB-UniRule"/>
</dbReference>
<evidence type="ECO:0000256" key="1">
    <source>
        <dbReference type="ARBA" id="ARBA00023015"/>
    </source>
</evidence>
<dbReference type="InterPro" id="IPR010248">
    <property type="entry name" value="His_ut_repres"/>
</dbReference>
<dbReference type="GO" id="GO:0006547">
    <property type="term" value="P:L-histidine metabolic process"/>
    <property type="evidence" value="ECO:0007669"/>
    <property type="project" value="UniProtKB-UniRule"/>
</dbReference>
<protein>
    <recommendedName>
        <fullName evidence="4">Histidine utilization repressor</fullName>
    </recommendedName>
</protein>
<sequence>MAAARVSKLANGKAHAAPQALYQRIRADLEEKILSGRWPPGYRIPFEHELVESYNCSRMTVNKVLSGLAAAGVIERKRRVGSFVAKPLVQSAVLHIPDIQAEIAKRGEAYAYELLSRKRRKATKDDLDRLGIDKSCDVLVLSCRHIAKGRPFALEERLINLDVVPPASEIDFTRVPPGTWLLGHVPWNEAEHRITASLADDVALKALTLKKPAACLVVERRTWRKNKIITSVRVTYPNDLYQLTARFTPTGLRS</sequence>
<evidence type="ECO:0000259" key="5">
    <source>
        <dbReference type="PROSITE" id="PS50949"/>
    </source>
</evidence>
<evidence type="ECO:0000313" key="7">
    <source>
        <dbReference type="Proteomes" id="UP000076574"/>
    </source>
</evidence>
<dbReference type="NCBIfam" id="TIGR02018">
    <property type="entry name" value="his_ut_repres"/>
    <property type="match status" value="1"/>
</dbReference>
<keyword evidence="3" id="KW-0804">Transcription</keyword>
<keyword evidence="7" id="KW-1185">Reference proteome</keyword>
<dbReference type="InterPro" id="IPR036390">
    <property type="entry name" value="WH_DNA-bd_sf"/>
</dbReference>
<dbReference type="InterPro" id="IPR036388">
    <property type="entry name" value="WH-like_DNA-bd_sf"/>
</dbReference>
<dbReference type="PRINTS" id="PR00035">
    <property type="entry name" value="HTHGNTR"/>
</dbReference>
<dbReference type="STRING" id="943830.A4A58_27620"/>
<gene>
    <name evidence="6" type="ORF">A4A58_27620</name>
</gene>
<name>A0A161R3F6_9BRAD</name>
<keyword evidence="1" id="KW-0805">Transcription regulation</keyword>
<dbReference type="InterPro" id="IPR028978">
    <property type="entry name" value="Chorismate_lyase_/UTRA_dom_sf"/>
</dbReference>
<dbReference type="CDD" id="cd07377">
    <property type="entry name" value="WHTH_GntR"/>
    <property type="match status" value="1"/>
</dbReference>